<dbReference type="GeneID" id="39591388"/>
<gene>
    <name evidence="2" type="ORF">EHS24_006845</name>
</gene>
<dbReference type="EMBL" id="RSCE01000004">
    <property type="protein sequence ID" value="RSH83185.1"/>
    <property type="molecule type" value="Genomic_DNA"/>
</dbReference>
<evidence type="ECO:0000256" key="1">
    <source>
        <dbReference type="SAM" id="MobiDB-lite"/>
    </source>
</evidence>
<feature type="region of interest" description="Disordered" evidence="1">
    <location>
        <begin position="93"/>
        <end position="115"/>
    </location>
</feature>
<sequence>MVCFEVNAAAGFATFLDFLADDERARVIPPPFYRYTEPLDADTIRASPVEFAERRNGAVSDYLFRVTLLLQRGDWPVDSQKDIEWQHLMPEAVRNSDSPSEVSNLPLKPELPYPS</sequence>
<dbReference type="AlphaFoldDB" id="A0A427XWT9"/>
<accession>A0A427XWT9</accession>
<evidence type="ECO:0000313" key="3">
    <source>
        <dbReference type="Proteomes" id="UP000279236"/>
    </source>
</evidence>
<dbReference type="Proteomes" id="UP000279236">
    <property type="component" value="Unassembled WGS sequence"/>
</dbReference>
<keyword evidence="3" id="KW-1185">Reference proteome</keyword>
<proteinExistence type="predicted"/>
<evidence type="ECO:0000313" key="2">
    <source>
        <dbReference type="EMBL" id="RSH83185.1"/>
    </source>
</evidence>
<protein>
    <submittedName>
        <fullName evidence="2">Uncharacterized protein</fullName>
    </submittedName>
</protein>
<reference evidence="2 3" key="1">
    <citation type="submission" date="2018-11" db="EMBL/GenBank/DDBJ databases">
        <title>Genome sequence of Apiotrichum porosum DSM 27194.</title>
        <authorList>
            <person name="Aliyu H."/>
            <person name="Gorte O."/>
            <person name="Ochsenreither K."/>
        </authorList>
    </citation>
    <scope>NUCLEOTIDE SEQUENCE [LARGE SCALE GENOMIC DNA]</scope>
    <source>
        <strain evidence="2 3">DSM 27194</strain>
    </source>
</reference>
<comment type="caution">
    <text evidence="2">The sequence shown here is derived from an EMBL/GenBank/DDBJ whole genome shotgun (WGS) entry which is preliminary data.</text>
</comment>
<name>A0A427XWT9_9TREE</name>
<dbReference type="RefSeq" id="XP_028477137.1">
    <property type="nucleotide sequence ID" value="XM_028622245.1"/>
</dbReference>
<organism evidence="2 3">
    <name type="scientific">Apiotrichum porosum</name>
    <dbReference type="NCBI Taxonomy" id="105984"/>
    <lineage>
        <taxon>Eukaryota</taxon>
        <taxon>Fungi</taxon>
        <taxon>Dikarya</taxon>
        <taxon>Basidiomycota</taxon>
        <taxon>Agaricomycotina</taxon>
        <taxon>Tremellomycetes</taxon>
        <taxon>Trichosporonales</taxon>
        <taxon>Trichosporonaceae</taxon>
        <taxon>Apiotrichum</taxon>
    </lineage>
</organism>